<feature type="chain" id="PRO_5022026818" evidence="1">
    <location>
        <begin position="22"/>
        <end position="306"/>
    </location>
</feature>
<sequence precursor="true">MRRIFYSLLVVSSIGVSQLFADAELVHAPEYRKGQVVKTEIETNIEQTLIIAGMNVETGAENFLTTEETVKEVDSDKAVLGGRFSAVLMELKLPGGQSISFDSGNPNVEIPPAPFGDVVKFLKLMASSTWTTELDGNRQVTGLKYHDDFLSKVPEGFKDQVSQEQRIIDSKTTINRLPGKTVKVGEKWERNEEANLGNGQTFYSVREYTYVGTEEHNGKKMEKIKAVTKSIQYDITGGGALPVELKDSDLKVESSKGVLWYDPELKQVVESSDVTHVVGELTFLTSGMELPAKLDLTMKIKSKNIK</sequence>
<protein>
    <submittedName>
        <fullName evidence="2">Uncharacterized protein</fullName>
    </submittedName>
</protein>
<evidence type="ECO:0000256" key="1">
    <source>
        <dbReference type="SAM" id="SignalP"/>
    </source>
</evidence>
<dbReference type="KEGG" id="tpol:Mal48_16190"/>
<organism evidence="2 3">
    <name type="scientific">Thalassoglobus polymorphus</name>
    <dbReference type="NCBI Taxonomy" id="2527994"/>
    <lineage>
        <taxon>Bacteria</taxon>
        <taxon>Pseudomonadati</taxon>
        <taxon>Planctomycetota</taxon>
        <taxon>Planctomycetia</taxon>
        <taxon>Planctomycetales</taxon>
        <taxon>Planctomycetaceae</taxon>
        <taxon>Thalassoglobus</taxon>
    </lineage>
</organism>
<dbReference type="EMBL" id="CP036267">
    <property type="protein sequence ID" value="QDT32374.1"/>
    <property type="molecule type" value="Genomic_DNA"/>
</dbReference>
<keyword evidence="1" id="KW-0732">Signal</keyword>
<evidence type="ECO:0000313" key="2">
    <source>
        <dbReference type="EMBL" id="QDT32374.1"/>
    </source>
</evidence>
<reference evidence="2 3" key="1">
    <citation type="submission" date="2019-02" db="EMBL/GenBank/DDBJ databases">
        <title>Deep-cultivation of Planctomycetes and their phenomic and genomic characterization uncovers novel biology.</title>
        <authorList>
            <person name="Wiegand S."/>
            <person name="Jogler M."/>
            <person name="Boedeker C."/>
            <person name="Pinto D."/>
            <person name="Vollmers J."/>
            <person name="Rivas-Marin E."/>
            <person name="Kohn T."/>
            <person name="Peeters S.H."/>
            <person name="Heuer A."/>
            <person name="Rast P."/>
            <person name="Oberbeckmann S."/>
            <person name="Bunk B."/>
            <person name="Jeske O."/>
            <person name="Meyerdierks A."/>
            <person name="Storesund J.E."/>
            <person name="Kallscheuer N."/>
            <person name="Luecker S."/>
            <person name="Lage O.M."/>
            <person name="Pohl T."/>
            <person name="Merkel B.J."/>
            <person name="Hornburger P."/>
            <person name="Mueller R.-W."/>
            <person name="Bruemmer F."/>
            <person name="Labrenz M."/>
            <person name="Spormann A.M."/>
            <person name="Op den Camp H."/>
            <person name="Overmann J."/>
            <person name="Amann R."/>
            <person name="Jetten M.S.M."/>
            <person name="Mascher T."/>
            <person name="Medema M.H."/>
            <person name="Devos D.P."/>
            <person name="Kaster A.-K."/>
            <person name="Ovreas L."/>
            <person name="Rohde M."/>
            <person name="Galperin M.Y."/>
            <person name="Jogler C."/>
        </authorList>
    </citation>
    <scope>NUCLEOTIDE SEQUENCE [LARGE SCALE GENOMIC DNA]</scope>
    <source>
        <strain evidence="2 3">Mal48</strain>
    </source>
</reference>
<dbReference type="AlphaFoldDB" id="A0A517QL78"/>
<dbReference type="RefSeq" id="WP_145197586.1">
    <property type="nucleotide sequence ID" value="NZ_CP036267.1"/>
</dbReference>
<proteinExistence type="predicted"/>
<feature type="signal peptide" evidence="1">
    <location>
        <begin position="1"/>
        <end position="21"/>
    </location>
</feature>
<name>A0A517QL78_9PLAN</name>
<keyword evidence="3" id="KW-1185">Reference proteome</keyword>
<evidence type="ECO:0000313" key="3">
    <source>
        <dbReference type="Proteomes" id="UP000315724"/>
    </source>
</evidence>
<gene>
    <name evidence="2" type="ORF">Mal48_16190</name>
</gene>
<accession>A0A517QL78</accession>
<dbReference type="Proteomes" id="UP000315724">
    <property type="component" value="Chromosome"/>
</dbReference>
<dbReference type="OrthoDB" id="268998at2"/>